<evidence type="ECO:0000313" key="3">
    <source>
        <dbReference type="EMBL" id="PIO76148.1"/>
    </source>
</evidence>
<evidence type="ECO:0000259" key="2">
    <source>
        <dbReference type="PROSITE" id="PS50056"/>
    </source>
</evidence>
<dbReference type="PROSITE" id="PS50056">
    <property type="entry name" value="TYR_PHOSPHATASE_2"/>
    <property type="match status" value="1"/>
</dbReference>
<feature type="domain" description="Tyrosine-protein phosphatase" evidence="1">
    <location>
        <begin position="1"/>
        <end position="115"/>
    </location>
</feature>
<dbReference type="SUPFAM" id="SSF52799">
    <property type="entry name" value="(Phosphotyrosine protein) phosphatases II"/>
    <property type="match status" value="1"/>
</dbReference>
<dbReference type="AlphaFoldDB" id="A0A2G9V0Z1"/>
<dbReference type="InterPro" id="IPR003595">
    <property type="entry name" value="Tyr_Pase_cat"/>
</dbReference>
<keyword evidence="4" id="KW-1185">Reference proteome</keyword>
<dbReference type="Gene3D" id="3.90.190.10">
    <property type="entry name" value="Protein tyrosine phosphatase superfamily"/>
    <property type="match status" value="1"/>
</dbReference>
<evidence type="ECO:0000259" key="1">
    <source>
        <dbReference type="PROSITE" id="PS50055"/>
    </source>
</evidence>
<name>A0A2G9V0Z1_TELCI</name>
<dbReference type="Pfam" id="PF00102">
    <property type="entry name" value="Y_phosphatase"/>
    <property type="match status" value="1"/>
</dbReference>
<dbReference type="InterPro" id="IPR016130">
    <property type="entry name" value="Tyr_Pase_AS"/>
</dbReference>
<dbReference type="InterPro" id="IPR000387">
    <property type="entry name" value="Tyr_Pase_dom"/>
</dbReference>
<evidence type="ECO:0000313" key="4">
    <source>
        <dbReference type="Proteomes" id="UP000230423"/>
    </source>
</evidence>
<protein>
    <submittedName>
        <fullName evidence="3">Protein-tyrosine phosphatase</fullName>
    </submittedName>
</protein>
<dbReference type="InterPro" id="IPR052782">
    <property type="entry name" value="Oocyte-zygote_transition_reg"/>
</dbReference>
<accession>A0A2G9V0Z1</accession>
<dbReference type="OrthoDB" id="8609993at2759"/>
<dbReference type="PROSITE" id="PS50055">
    <property type="entry name" value="TYR_PHOSPHATASE_PTP"/>
    <property type="match status" value="1"/>
</dbReference>
<sequence length="141" mass="15547">MTNCYLVSAVVSRNWLSCCHFHEFSKKAIAGIASDVVPSRPILKGRPQSLNIMVHCSAGVGRSGTFMALEMCLQDLANGLPINVNQVIVCLRRCRALAVQTFEQYLAIHRAILSVGEKHGVIMKVMFLLVNQNVIDFSVTD</sequence>
<dbReference type="InterPro" id="IPR029021">
    <property type="entry name" value="Prot-tyrosine_phosphatase-like"/>
</dbReference>
<gene>
    <name evidence="3" type="ORF">TELCIR_01796</name>
</gene>
<feature type="domain" description="Tyrosine specific protein phosphatases" evidence="2">
    <location>
        <begin position="44"/>
        <end position="106"/>
    </location>
</feature>
<dbReference type="InterPro" id="IPR000242">
    <property type="entry name" value="PTP_cat"/>
</dbReference>
<organism evidence="3 4">
    <name type="scientific">Teladorsagia circumcincta</name>
    <name type="common">Brown stomach worm</name>
    <name type="synonym">Ostertagia circumcincta</name>
    <dbReference type="NCBI Taxonomy" id="45464"/>
    <lineage>
        <taxon>Eukaryota</taxon>
        <taxon>Metazoa</taxon>
        <taxon>Ecdysozoa</taxon>
        <taxon>Nematoda</taxon>
        <taxon>Chromadorea</taxon>
        <taxon>Rhabditida</taxon>
        <taxon>Rhabditina</taxon>
        <taxon>Rhabditomorpha</taxon>
        <taxon>Strongyloidea</taxon>
        <taxon>Trichostrongylidae</taxon>
        <taxon>Teladorsagia</taxon>
    </lineage>
</organism>
<proteinExistence type="predicted"/>
<reference evidence="3 4" key="1">
    <citation type="submission" date="2015-09" db="EMBL/GenBank/DDBJ databases">
        <title>Draft genome of the parasitic nematode Teladorsagia circumcincta isolate WARC Sus (inbred).</title>
        <authorList>
            <person name="Mitreva M."/>
        </authorList>
    </citation>
    <scope>NUCLEOTIDE SEQUENCE [LARGE SCALE GENOMIC DNA]</scope>
    <source>
        <strain evidence="3 4">S</strain>
    </source>
</reference>
<dbReference type="EMBL" id="KZ345077">
    <property type="protein sequence ID" value="PIO76148.1"/>
    <property type="molecule type" value="Genomic_DNA"/>
</dbReference>
<dbReference type="Proteomes" id="UP000230423">
    <property type="component" value="Unassembled WGS sequence"/>
</dbReference>
<dbReference type="PROSITE" id="PS00383">
    <property type="entry name" value="TYR_PHOSPHATASE_1"/>
    <property type="match status" value="1"/>
</dbReference>
<dbReference type="PANTHER" id="PTHR46163">
    <property type="entry name" value="TYROSINE-PROTEIN PHOSPHATASE-RELATED"/>
    <property type="match status" value="1"/>
</dbReference>
<dbReference type="SMART" id="SM00404">
    <property type="entry name" value="PTPc_motif"/>
    <property type="match status" value="1"/>
</dbReference>
<dbReference type="GO" id="GO:0004725">
    <property type="term" value="F:protein tyrosine phosphatase activity"/>
    <property type="evidence" value="ECO:0007669"/>
    <property type="project" value="InterPro"/>
</dbReference>
<dbReference type="PRINTS" id="PR00700">
    <property type="entry name" value="PRTYPHPHTASE"/>
</dbReference>